<organism evidence="3 4">
    <name type="scientific">Aromatoleum tolulyticum</name>
    <dbReference type="NCBI Taxonomy" id="34027"/>
    <lineage>
        <taxon>Bacteria</taxon>
        <taxon>Pseudomonadati</taxon>
        <taxon>Pseudomonadota</taxon>
        <taxon>Betaproteobacteria</taxon>
        <taxon>Rhodocyclales</taxon>
        <taxon>Rhodocyclaceae</taxon>
        <taxon>Aromatoleum</taxon>
    </lineage>
</organism>
<dbReference type="InterPro" id="IPR035905">
    <property type="entry name" value="Barstar-like_sf"/>
</dbReference>
<accession>A0A1N6VB13</accession>
<dbReference type="AlphaFoldDB" id="A0A1N6VB13"/>
<comment type="similarity">
    <text evidence="1">Belongs to the barstar family.</text>
</comment>
<evidence type="ECO:0000256" key="1">
    <source>
        <dbReference type="ARBA" id="ARBA00006845"/>
    </source>
</evidence>
<dbReference type="Proteomes" id="UP000186819">
    <property type="component" value="Unassembled WGS sequence"/>
</dbReference>
<feature type="domain" description="Barstar (barnase inhibitor)" evidence="2">
    <location>
        <begin position="41"/>
        <end position="134"/>
    </location>
</feature>
<dbReference type="SUPFAM" id="SSF52038">
    <property type="entry name" value="Barstar-related"/>
    <property type="match status" value="1"/>
</dbReference>
<evidence type="ECO:0000313" key="3">
    <source>
        <dbReference type="EMBL" id="SIQ75083.1"/>
    </source>
</evidence>
<dbReference type="RefSeq" id="WP_076602217.1">
    <property type="nucleotide sequence ID" value="NZ_FTMD01000006.1"/>
</dbReference>
<sequence>MDNESRLADRLRKGSGAGVYHLPADGGIAIAAAAASGNLGVARADLTDCQDKAEFLRRIAEALRFPAWFGHNWDALADCLSDMSWWPAAGHVLILEHADRFRTAAEGDFLTALEILEEAARDRSADDAPLWTFVGLAADGIAHLRSL</sequence>
<name>A0A1N6VB13_9RHOO</name>
<dbReference type="InterPro" id="IPR000468">
    <property type="entry name" value="Barstar"/>
</dbReference>
<dbReference type="EMBL" id="FTMD01000006">
    <property type="protein sequence ID" value="SIQ75083.1"/>
    <property type="molecule type" value="Genomic_DNA"/>
</dbReference>
<protein>
    <submittedName>
        <fullName evidence="3">Barstar, RNAse (Barnase) inhibitor</fullName>
    </submittedName>
</protein>
<proteinExistence type="inferred from homology"/>
<dbReference type="Pfam" id="PF01337">
    <property type="entry name" value="Barstar"/>
    <property type="match status" value="1"/>
</dbReference>
<evidence type="ECO:0000259" key="2">
    <source>
        <dbReference type="Pfam" id="PF01337"/>
    </source>
</evidence>
<keyword evidence="4" id="KW-1185">Reference proteome</keyword>
<dbReference type="STRING" id="34027.SAMN05421829_106222"/>
<dbReference type="Gene3D" id="3.30.370.10">
    <property type="entry name" value="Barstar-like"/>
    <property type="match status" value="1"/>
</dbReference>
<gene>
    <name evidence="3" type="ORF">SAMN05421829_106222</name>
</gene>
<reference evidence="4" key="1">
    <citation type="submission" date="2017-01" db="EMBL/GenBank/DDBJ databases">
        <authorList>
            <person name="Varghese N."/>
            <person name="Submissions S."/>
        </authorList>
    </citation>
    <scope>NUCLEOTIDE SEQUENCE [LARGE SCALE GENOMIC DNA]</scope>
    <source>
        <strain evidence="4">ATCC 51758</strain>
    </source>
</reference>
<dbReference type="CDD" id="cd05141">
    <property type="entry name" value="Barstar_evA4336-like"/>
    <property type="match status" value="1"/>
</dbReference>
<evidence type="ECO:0000313" key="4">
    <source>
        <dbReference type="Proteomes" id="UP000186819"/>
    </source>
</evidence>
<dbReference type="OrthoDB" id="5295683at2"/>